<dbReference type="InterPro" id="IPR005162">
    <property type="entry name" value="Retrotrans_gag_dom"/>
</dbReference>
<keyword evidence="1" id="KW-0175">Coiled coil</keyword>
<sequence length="784" mass="88182">MMNELEAQNEELRNEVADLRDQLAKVMKLLEKNAEGPSGVETAAVTDTSGPVQVVIDREWPPYGIPPGFAPLAQGIPTNPVENPLTHTQYPNHPITYSPHINPPATYHTNPTTYPPHTNPPTTYNTNPTAYPPHTAGPVVNEQWPNTPSQETPFSGRWQHLEERVRAIEGSSYGLVDASDLCLVPDVIIPPKFKMPEFEKYKGTGCPRSHLTMFCRKMALHAHDDKLLIHCFQDSLTGAAANWYTQLERTHVRSWKDLADAFLRQYKYNIEMAPDRSQLQNMIKREDETFKEYAQRWRELAPQVQPPLFEREMIGMFMDTLPAPFYDKMVCSVSANFSDMVLIGERTESGLRRGRIVHNTVGNVNVKKPTNNSWKKKEGEAHHVTFDPSRSAPTPPSYQTPYHPQYAPYPQMVAASQPNYQPPYTPPTVFQQTTPFMTQPQPTTPQPPQKAWSQNPGPNTNQTQRRPNNERRVIHFDPIPMTYTELLPRLIQNSLIALCPMKPLEPPFPKWYDPAAKCDYHAGAVGHSTENCQGLKHKVQNLINAKWLNFEKDAPNVGNNPLPNHGGPTVNCLEVEFEVNMLNEAFPGCPRPLVIKYSEEPAVPTPNGLRPITIKVPGPFLYKSNKEVPWKYDVEVSGGKTEEERIEVTTSATTDVVNIAGIAEQYYHPCPFPFNLQNYANTDVQSVNWFSTYYHNNNSYRDQLPQACSSVPHSAITTGATYESRSTCISLRQTTGLPTLRTSSSYETGLQIRNFTLGILVPRSSRGNSTGVLVRGGAAGRFCK</sequence>
<feature type="compositionally biased region" description="Basic and acidic residues" evidence="2">
    <location>
        <begin position="375"/>
        <end position="385"/>
    </location>
</feature>
<evidence type="ECO:0000313" key="4">
    <source>
        <dbReference type="EMBL" id="KAK7361817.1"/>
    </source>
</evidence>
<dbReference type="Proteomes" id="UP001367508">
    <property type="component" value="Unassembled WGS sequence"/>
</dbReference>
<evidence type="ECO:0000256" key="2">
    <source>
        <dbReference type="SAM" id="MobiDB-lite"/>
    </source>
</evidence>
<feature type="coiled-coil region" evidence="1">
    <location>
        <begin position="2"/>
        <end position="29"/>
    </location>
</feature>
<keyword evidence="5" id="KW-1185">Reference proteome</keyword>
<evidence type="ECO:0000256" key="1">
    <source>
        <dbReference type="SAM" id="Coils"/>
    </source>
</evidence>
<name>A0AAN9R790_CANGL</name>
<comment type="caution">
    <text evidence="4">The sequence shown here is derived from an EMBL/GenBank/DDBJ whole genome shotgun (WGS) entry which is preliminary data.</text>
</comment>
<feature type="domain" description="Retrotransposon gag" evidence="3">
    <location>
        <begin position="234"/>
        <end position="321"/>
    </location>
</feature>
<protein>
    <recommendedName>
        <fullName evidence="3">Retrotransposon gag domain-containing protein</fullName>
    </recommendedName>
</protein>
<organism evidence="4 5">
    <name type="scientific">Canavalia gladiata</name>
    <name type="common">Sword bean</name>
    <name type="synonym">Dolichos gladiatus</name>
    <dbReference type="NCBI Taxonomy" id="3824"/>
    <lineage>
        <taxon>Eukaryota</taxon>
        <taxon>Viridiplantae</taxon>
        <taxon>Streptophyta</taxon>
        <taxon>Embryophyta</taxon>
        <taxon>Tracheophyta</taxon>
        <taxon>Spermatophyta</taxon>
        <taxon>Magnoliopsida</taxon>
        <taxon>eudicotyledons</taxon>
        <taxon>Gunneridae</taxon>
        <taxon>Pentapetalae</taxon>
        <taxon>rosids</taxon>
        <taxon>fabids</taxon>
        <taxon>Fabales</taxon>
        <taxon>Fabaceae</taxon>
        <taxon>Papilionoideae</taxon>
        <taxon>50 kb inversion clade</taxon>
        <taxon>NPAAA clade</taxon>
        <taxon>indigoferoid/millettioid clade</taxon>
        <taxon>Phaseoleae</taxon>
        <taxon>Canavalia</taxon>
    </lineage>
</organism>
<dbReference type="EMBL" id="JAYMYQ010000001">
    <property type="protein sequence ID" value="KAK7361817.1"/>
    <property type="molecule type" value="Genomic_DNA"/>
</dbReference>
<evidence type="ECO:0000259" key="3">
    <source>
        <dbReference type="Pfam" id="PF03732"/>
    </source>
</evidence>
<reference evidence="4 5" key="1">
    <citation type="submission" date="2024-01" db="EMBL/GenBank/DDBJ databases">
        <title>The genomes of 5 underutilized Papilionoideae crops provide insights into root nodulation and disease resistanc.</title>
        <authorList>
            <person name="Jiang F."/>
        </authorList>
    </citation>
    <scope>NUCLEOTIDE SEQUENCE [LARGE SCALE GENOMIC DNA]</scope>
    <source>
        <strain evidence="4">LVBAO_FW01</strain>
        <tissue evidence="4">Leaves</tissue>
    </source>
</reference>
<dbReference type="PANTHER" id="PTHR32108">
    <property type="entry name" value="DNA-DIRECTED RNA POLYMERASE SUBUNIT ALPHA"/>
    <property type="match status" value="1"/>
</dbReference>
<feature type="compositionally biased region" description="Low complexity" evidence="2">
    <location>
        <begin position="427"/>
        <end position="441"/>
    </location>
</feature>
<feature type="compositionally biased region" description="Polar residues" evidence="2">
    <location>
        <begin position="451"/>
        <end position="466"/>
    </location>
</feature>
<dbReference type="AlphaFoldDB" id="A0AAN9R790"/>
<proteinExistence type="predicted"/>
<dbReference type="Pfam" id="PF03732">
    <property type="entry name" value="Retrotrans_gag"/>
    <property type="match status" value="1"/>
</dbReference>
<accession>A0AAN9R790</accession>
<dbReference type="PANTHER" id="PTHR32108:SF5">
    <property type="entry name" value="DYNACTIN SUBUNIT 1-LIKE"/>
    <property type="match status" value="1"/>
</dbReference>
<gene>
    <name evidence="4" type="ORF">VNO77_03901</name>
</gene>
<evidence type="ECO:0000313" key="5">
    <source>
        <dbReference type="Proteomes" id="UP001367508"/>
    </source>
</evidence>
<feature type="region of interest" description="Disordered" evidence="2">
    <location>
        <begin position="367"/>
        <end position="470"/>
    </location>
</feature>